<keyword evidence="3 6" id="KW-0812">Transmembrane</keyword>
<dbReference type="AlphaFoldDB" id="A0A6V8PNY9"/>
<dbReference type="EMBL" id="BLSB01000004">
    <property type="protein sequence ID" value="GFP34352.1"/>
    <property type="molecule type" value="Genomic_DNA"/>
</dbReference>
<keyword evidence="4 7" id="KW-1133">Transmembrane helix</keyword>
<reference evidence="10 11" key="1">
    <citation type="journal article" date="2020" name="Front. Microbiol.">
        <title>Single-cell genomics of novel Actinobacteria with the Wood-Ljungdahl pathway discovered in a serpentinizing system.</title>
        <authorList>
            <person name="Merino N."/>
            <person name="Kawai M."/>
            <person name="Boyd E.S."/>
            <person name="Colman D.R."/>
            <person name="McGlynn S.E."/>
            <person name="Nealson K.H."/>
            <person name="Kurokawa K."/>
            <person name="Hongoh Y."/>
        </authorList>
    </citation>
    <scope>NUCLEOTIDE SEQUENCE [LARGE SCALE GENOMIC DNA]</scope>
    <source>
        <strain evidence="8 11">S33</strain>
        <strain evidence="9 10">S43</strain>
    </source>
</reference>
<evidence type="ECO:0000256" key="1">
    <source>
        <dbReference type="ARBA" id="ARBA00004141"/>
    </source>
</evidence>
<dbReference type="GO" id="GO:0010043">
    <property type="term" value="P:response to zinc ion"/>
    <property type="evidence" value="ECO:0007669"/>
    <property type="project" value="TreeGrafter"/>
</dbReference>
<feature type="transmembrane region" description="Helical" evidence="7">
    <location>
        <begin position="132"/>
        <end position="150"/>
    </location>
</feature>
<dbReference type="GO" id="GO:0055085">
    <property type="term" value="P:transmembrane transport"/>
    <property type="evidence" value="ECO:0007669"/>
    <property type="project" value="InterPro"/>
</dbReference>
<dbReference type="EMBL" id="BLRY01000018">
    <property type="protein sequence ID" value="GFP27163.1"/>
    <property type="molecule type" value="Genomic_DNA"/>
</dbReference>
<comment type="subcellular location">
    <subcellularLocation>
        <location evidence="6">Cell membrane</location>
        <topology evidence="6">Multi-pass membrane protein</topology>
    </subcellularLocation>
    <subcellularLocation>
        <location evidence="1">Membrane</location>
        <topology evidence="1">Multi-pass membrane protein</topology>
    </subcellularLocation>
</comment>
<evidence type="ECO:0000256" key="2">
    <source>
        <dbReference type="ARBA" id="ARBA00008034"/>
    </source>
</evidence>
<dbReference type="InterPro" id="IPR001626">
    <property type="entry name" value="ABC_TroCD"/>
</dbReference>
<evidence type="ECO:0000313" key="10">
    <source>
        <dbReference type="Proteomes" id="UP000576480"/>
    </source>
</evidence>
<evidence type="ECO:0000256" key="3">
    <source>
        <dbReference type="ARBA" id="ARBA00022692"/>
    </source>
</evidence>
<keyword evidence="11" id="KW-1185">Reference proteome</keyword>
<keyword evidence="6" id="KW-0813">Transport</keyword>
<evidence type="ECO:0000313" key="9">
    <source>
        <dbReference type="EMBL" id="GFP34352.1"/>
    </source>
</evidence>
<dbReference type="SUPFAM" id="SSF81345">
    <property type="entry name" value="ABC transporter involved in vitamin B12 uptake, BtuC"/>
    <property type="match status" value="1"/>
</dbReference>
<dbReference type="Proteomes" id="UP000591948">
    <property type="component" value="Unassembled WGS sequence"/>
</dbReference>
<feature type="transmembrane region" description="Helical" evidence="7">
    <location>
        <begin position="246"/>
        <end position="265"/>
    </location>
</feature>
<dbReference type="PANTHER" id="PTHR30477:SF0">
    <property type="entry name" value="METAL TRANSPORT SYSTEM MEMBRANE PROTEIN TM_0125-RELATED"/>
    <property type="match status" value="1"/>
</dbReference>
<dbReference type="InterPro" id="IPR037294">
    <property type="entry name" value="ABC_BtuC-like"/>
</dbReference>
<dbReference type="Gene3D" id="1.10.3470.10">
    <property type="entry name" value="ABC transporter involved in vitamin B12 uptake, BtuC"/>
    <property type="match status" value="1"/>
</dbReference>
<evidence type="ECO:0000256" key="5">
    <source>
        <dbReference type="ARBA" id="ARBA00023136"/>
    </source>
</evidence>
<protein>
    <submittedName>
        <fullName evidence="9">Zinc transport system permease protein</fullName>
    </submittedName>
</protein>
<sequence length="267" mass="28523">MLEIFQYSFMIRAFAAGLIIAVIAPIIGVFLIVRRYSLFADTLAHVSLLGIAVGVLTYTNPILTALAASLIGAVGMERLRARTKIYGESILALFLSGSLAIATVIISLARGFNASLLSFLFGSITTVLTSDLYLIGGLGVVILSTMYLVYKELFFIAFDEEAAKVAGLPVEKLSLLLMILSALTVALSIRIVGVLLIGALTVIPGITAIQFKRSFKQTILLAVIFSLLSVIVGLFLSYYFGLASGGSIAVVAIIFFLSSLLYHPVRS</sequence>
<feature type="transmembrane region" description="Helical" evidence="7">
    <location>
        <begin position="189"/>
        <end position="211"/>
    </location>
</feature>
<comment type="similarity">
    <text evidence="2 6">Belongs to the ABC-3 integral membrane protein family.</text>
</comment>
<evidence type="ECO:0000313" key="8">
    <source>
        <dbReference type="EMBL" id="GFP27163.1"/>
    </source>
</evidence>
<evidence type="ECO:0000256" key="4">
    <source>
        <dbReference type="ARBA" id="ARBA00022989"/>
    </source>
</evidence>
<dbReference type="Pfam" id="PF00950">
    <property type="entry name" value="ABC-3"/>
    <property type="match status" value="1"/>
</dbReference>
<dbReference type="PANTHER" id="PTHR30477">
    <property type="entry name" value="ABC-TRANSPORTER METAL-BINDING PROTEIN"/>
    <property type="match status" value="1"/>
</dbReference>
<name>A0A6V8PNY9_9ACTN</name>
<gene>
    <name evidence="8" type="ORF">HKBW3S33_00577</name>
    <name evidence="9" type="ORF">HKBW3S43_00146</name>
</gene>
<evidence type="ECO:0000256" key="7">
    <source>
        <dbReference type="SAM" id="Phobius"/>
    </source>
</evidence>
<proteinExistence type="inferred from homology"/>
<accession>A0A6V8PNY9</accession>
<evidence type="ECO:0000256" key="6">
    <source>
        <dbReference type="RuleBase" id="RU003943"/>
    </source>
</evidence>
<feature type="transmembrane region" description="Helical" evidence="7">
    <location>
        <begin position="12"/>
        <end position="33"/>
    </location>
</feature>
<dbReference type="GO" id="GO:0043190">
    <property type="term" value="C:ATP-binding cassette (ABC) transporter complex"/>
    <property type="evidence" value="ECO:0007669"/>
    <property type="project" value="InterPro"/>
</dbReference>
<organism evidence="9 10">
    <name type="scientific">Candidatus Hakubella thermalkaliphila</name>
    <dbReference type="NCBI Taxonomy" id="2754717"/>
    <lineage>
        <taxon>Bacteria</taxon>
        <taxon>Bacillati</taxon>
        <taxon>Actinomycetota</taxon>
        <taxon>Actinomycetota incertae sedis</taxon>
        <taxon>Candidatus Hakubellales</taxon>
        <taxon>Candidatus Hakubellaceae</taxon>
        <taxon>Candidatus Hakubella</taxon>
    </lineage>
</organism>
<dbReference type="RefSeq" id="WP_176229152.1">
    <property type="nucleotide sequence ID" value="NZ_BLRY01000018.1"/>
</dbReference>
<comment type="caution">
    <text evidence="9">The sequence shown here is derived from an EMBL/GenBank/DDBJ whole genome shotgun (WGS) entry which is preliminary data.</text>
</comment>
<feature type="transmembrane region" description="Helical" evidence="7">
    <location>
        <begin position="91"/>
        <end position="112"/>
    </location>
</feature>
<keyword evidence="5 7" id="KW-0472">Membrane</keyword>
<dbReference type="Proteomes" id="UP000576480">
    <property type="component" value="Unassembled WGS sequence"/>
</dbReference>
<feature type="transmembrane region" description="Helical" evidence="7">
    <location>
        <begin position="218"/>
        <end position="240"/>
    </location>
</feature>
<evidence type="ECO:0000313" key="11">
    <source>
        <dbReference type="Proteomes" id="UP000591948"/>
    </source>
</evidence>